<accession>A0A371YN60</accession>
<gene>
    <name evidence="2" type="ORF">ACFODO_10460</name>
    <name evidence="3" type="ORF">C9E89_014420</name>
</gene>
<evidence type="ECO:0000313" key="3">
    <source>
        <dbReference type="EMBL" id="RFC82911.1"/>
    </source>
</evidence>
<dbReference type="Proteomes" id="UP000240957">
    <property type="component" value="Unassembled WGS sequence"/>
</dbReference>
<comment type="caution">
    <text evidence="3">The sequence shown here is derived from an EMBL/GenBank/DDBJ whole genome shotgun (WGS) entry which is preliminary data.</text>
</comment>
<evidence type="ECO:0000313" key="4">
    <source>
        <dbReference type="Proteomes" id="UP000240957"/>
    </source>
</evidence>
<dbReference type="Pfam" id="PF18977">
    <property type="entry name" value="DUF5713"/>
    <property type="match status" value="1"/>
</dbReference>
<sequence length="113" mass="13242">MPIQNSKILQYKFLNEMYGDAYYPAHLVDEIKNILVDVCQEIETHQPKNLAELYILTHAATEKINDLQTAFDEAESEIETVAREAIGEDFYFIAKAYEYYDADREELISPRDW</sequence>
<dbReference type="InterPro" id="IPR043767">
    <property type="entry name" value="DUF5713"/>
</dbReference>
<feature type="coiled-coil region" evidence="1">
    <location>
        <begin position="57"/>
        <end position="84"/>
    </location>
</feature>
<name>A0A371YN60_9GAMM</name>
<dbReference type="EMBL" id="JBHRSF010000034">
    <property type="protein sequence ID" value="MFC2995685.1"/>
    <property type="molecule type" value="Genomic_DNA"/>
</dbReference>
<reference evidence="2" key="1">
    <citation type="journal article" date="2014" name="Int. J. Syst. Evol. Microbiol.">
        <title>Complete genome of a new Firmicutes species belonging to the dominant human colonic microbiota ('Ruminococcus bicirculans') reveals two chromosomes and a selective capacity to utilize plant glucans.</title>
        <authorList>
            <consortium name="NISC Comparative Sequencing Program"/>
            <person name="Wegmann U."/>
            <person name="Louis P."/>
            <person name="Goesmann A."/>
            <person name="Henrissat B."/>
            <person name="Duncan S.H."/>
            <person name="Flint H.J."/>
        </authorList>
    </citation>
    <scope>NUCLEOTIDE SEQUENCE</scope>
    <source>
        <strain evidence="2">KCTC 62575</strain>
    </source>
</reference>
<reference evidence="2" key="4">
    <citation type="submission" date="2024-09" db="EMBL/GenBank/DDBJ databases">
        <authorList>
            <person name="Sun Q."/>
            <person name="Mori K."/>
        </authorList>
    </citation>
    <scope>NUCLEOTIDE SEQUENCE</scope>
    <source>
        <strain evidence="2">KCTC 62575</strain>
    </source>
</reference>
<dbReference type="RefSeq" id="WP_107008969.1">
    <property type="nucleotide sequence ID" value="NZ_JBHRSF010000034.1"/>
</dbReference>
<dbReference type="Proteomes" id="UP001595455">
    <property type="component" value="Unassembled WGS sequence"/>
</dbReference>
<evidence type="ECO:0000313" key="2">
    <source>
        <dbReference type="EMBL" id="MFC2995685.1"/>
    </source>
</evidence>
<proteinExistence type="predicted"/>
<keyword evidence="1" id="KW-0175">Coiled coil</keyword>
<reference evidence="5" key="3">
    <citation type="journal article" date="2019" name="Int. J. Syst. Evol. Microbiol.">
        <title>The Global Catalogue of Microorganisms (GCM) 10K type strain sequencing project: providing services to taxonomists for standard genome sequencing and annotation.</title>
        <authorList>
            <consortium name="The Broad Institute Genomics Platform"/>
            <consortium name="The Broad Institute Genome Sequencing Center for Infectious Disease"/>
            <person name="Wu L."/>
            <person name="Ma J."/>
        </authorList>
    </citation>
    <scope>NUCLEOTIDE SEQUENCE [LARGE SCALE GENOMIC DNA]</scope>
    <source>
        <strain evidence="5">KCTC 62575</strain>
    </source>
</reference>
<dbReference type="AlphaFoldDB" id="A0A371YN60"/>
<protein>
    <submittedName>
        <fullName evidence="2">DUF5713 family protein</fullName>
    </submittedName>
</protein>
<dbReference type="OrthoDB" id="8795357at2"/>
<keyword evidence="5" id="KW-1185">Reference proteome</keyword>
<reference evidence="3 4" key="2">
    <citation type="submission" date="2018-08" db="EMBL/GenBank/DDBJ databases">
        <title>The draft genome of Acinetobacter sichuanensis strain WCHAc060041.</title>
        <authorList>
            <person name="Qin J."/>
            <person name="Feng Y."/>
            <person name="Zong Z."/>
        </authorList>
    </citation>
    <scope>NUCLEOTIDE SEQUENCE [LARGE SCALE GENOMIC DNA]</scope>
    <source>
        <strain evidence="3 4">WCHAc060041</strain>
    </source>
</reference>
<dbReference type="EMBL" id="PYIX02000025">
    <property type="protein sequence ID" value="RFC82911.1"/>
    <property type="molecule type" value="Genomic_DNA"/>
</dbReference>
<evidence type="ECO:0000313" key="5">
    <source>
        <dbReference type="Proteomes" id="UP001595455"/>
    </source>
</evidence>
<evidence type="ECO:0000256" key="1">
    <source>
        <dbReference type="SAM" id="Coils"/>
    </source>
</evidence>
<organism evidence="3 4">
    <name type="scientific">Acinetobacter sichuanensis</name>
    <dbReference type="NCBI Taxonomy" id="2136183"/>
    <lineage>
        <taxon>Bacteria</taxon>
        <taxon>Pseudomonadati</taxon>
        <taxon>Pseudomonadota</taxon>
        <taxon>Gammaproteobacteria</taxon>
        <taxon>Moraxellales</taxon>
        <taxon>Moraxellaceae</taxon>
        <taxon>Acinetobacter</taxon>
    </lineage>
</organism>